<keyword evidence="3" id="KW-1185">Reference proteome</keyword>
<evidence type="ECO:0000313" key="3">
    <source>
        <dbReference type="Proteomes" id="UP001261871"/>
    </source>
</evidence>
<comment type="caution">
    <text evidence="2">The sequence shown here is derived from an EMBL/GenBank/DDBJ whole genome shotgun (WGS) entry which is preliminary data.</text>
</comment>
<dbReference type="Gene3D" id="2.40.128.640">
    <property type="match status" value="1"/>
</dbReference>
<sequence length="301" mass="34097">MATLIKLFRNTLLLFCICLYAFCSATNTKPEIVLIGSTPGDELVKTMLAIPSEAKIDFIRWNLILNENNSFILDINYGESQPNALGFKGDEKKTTIKGTFSVSESSNYKEVYHLKSADLSIKILIAKLNENIFHLLTSQHQMMVGNGGWSYTLNRKEPIPNEEISITSTITDYKSLQLVYDGRTPCQEIGNEHPEMKVTPSCFKIKWRLILNRDAVTYKPTTCSIRNIVNNQPRDISGKWEIIKGTKTNPNAIIYKIIVSNLAEPILLFAVDDNVLFFIDKDKKPMVGNKDFSFTLNKKSQ</sequence>
<protein>
    <recommendedName>
        <fullName evidence="4">Lipocalin-like domain-containing protein</fullName>
    </recommendedName>
</protein>
<keyword evidence="1" id="KW-0732">Signal</keyword>
<evidence type="ECO:0000256" key="1">
    <source>
        <dbReference type="SAM" id="SignalP"/>
    </source>
</evidence>
<evidence type="ECO:0008006" key="4">
    <source>
        <dbReference type="Google" id="ProtNLM"/>
    </source>
</evidence>
<dbReference type="EMBL" id="JAVDTX010000005">
    <property type="protein sequence ID" value="MDR6845540.1"/>
    <property type="molecule type" value="Genomic_DNA"/>
</dbReference>
<feature type="chain" id="PRO_5045410224" description="Lipocalin-like domain-containing protein" evidence="1">
    <location>
        <begin position="26"/>
        <end position="301"/>
    </location>
</feature>
<feature type="signal peptide" evidence="1">
    <location>
        <begin position="1"/>
        <end position="25"/>
    </location>
</feature>
<reference evidence="2 3" key="1">
    <citation type="submission" date="2023-07" db="EMBL/GenBank/DDBJ databases">
        <title>Sorghum-associated microbial communities from plants grown in Nebraska, USA.</title>
        <authorList>
            <person name="Schachtman D."/>
        </authorList>
    </citation>
    <scope>NUCLEOTIDE SEQUENCE [LARGE SCALE GENOMIC DNA]</scope>
    <source>
        <strain evidence="2 3">BE124</strain>
    </source>
</reference>
<accession>A0ABU1S5Q3</accession>
<gene>
    <name evidence="2" type="ORF">J2W95_002250</name>
</gene>
<dbReference type="Proteomes" id="UP001261871">
    <property type="component" value="Unassembled WGS sequence"/>
</dbReference>
<dbReference type="RefSeq" id="WP_310006928.1">
    <property type="nucleotide sequence ID" value="NZ_JAVDTX010000005.1"/>
</dbReference>
<name>A0ABU1S5Q3_9FLAO</name>
<organism evidence="2 3">
    <name type="scientific">Flavobacterium granuli</name>
    <dbReference type="NCBI Taxonomy" id="280093"/>
    <lineage>
        <taxon>Bacteria</taxon>
        <taxon>Pseudomonadati</taxon>
        <taxon>Bacteroidota</taxon>
        <taxon>Flavobacteriia</taxon>
        <taxon>Flavobacteriales</taxon>
        <taxon>Flavobacteriaceae</taxon>
        <taxon>Flavobacterium</taxon>
    </lineage>
</organism>
<proteinExistence type="predicted"/>
<evidence type="ECO:0000313" key="2">
    <source>
        <dbReference type="EMBL" id="MDR6845540.1"/>
    </source>
</evidence>